<dbReference type="Gene3D" id="3.40.1350.10">
    <property type="match status" value="1"/>
</dbReference>
<dbReference type="InterPro" id="IPR014832">
    <property type="entry name" value="TnsA_C"/>
</dbReference>
<dbReference type="SUPFAM" id="SSF52980">
    <property type="entry name" value="Restriction endonuclease-like"/>
    <property type="match status" value="1"/>
</dbReference>
<evidence type="ECO:0000259" key="1">
    <source>
        <dbReference type="Pfam" id="PF08721"/>
    </source>
</evidence>
<gene>
    <name evidence="3" type="primary">tnsA</name>
    <name evidence="3" type="ORF">CLRAG_22600</name>
</gene>
<dbReference type="Proteomes" id="UP000093954">
    <property type="component" value="Unassembled WGS sequence"/>
</dbReference>
<accession>A0A1A6ASB0</accession>
<comment type="caution">
    <text evidence="3">The sequence shown here is derived from an EMBL/GenBank/DDBJ whole genome shotgun (WGS) entry which is preliminary data.</text>
</comment>
<dbReference type="InterPro" id="IPR014833">
    <property type="entry name" value="TnsA_N"/>
</dbReference>
<dbReference type="CDD" id="cd22362">
    <property type="entry name" value="TnsA_endonuclease-like"/>
    <property type="match status" value="1"/>
</dbReference>
<dbReference type="RefSeq" id="WP_065078506.1">
    <property type="nucleotide sequence ID" value="NZ_LROS01000022.1"/>
</dbReference>
<evidence type="ECO:0000313" key="4">
    <source>
        <dbReference type="Proteomes" id="UP000093954"/>
    </source>
</evidence>
<feature type="domain" description="TnsA endonuclease N-terminal" evidence="2">
    <location>
        <begin position="72"/>
        <end position="166"/>
    </location>
</feature>
<dbReference type="InterPro" id="IPR011335">
    <property type="entry name" value="Restrct_endonuc-II-like"/>
</dbReference>
<dbReference type="PATRIC" id="fig|1353534.3.peg.2299"/>
<feature type="domain" description="TnsA endonuclease C-terminal" evidence="1">
    <location>
        <begin position="168"/>
        <end position="253"/>
    </location>
</feature>
<dbReference type="Gene3D" id="1.10.10.10">
    <property type="entry name" value="Winged helix-like DNA-binding domain superfamily/Winged helix DNA-binding domain"/>
    <property type="match status" value="1"/>
</dbReference>
<dbReference type="AlphaFoldDB" id="A0A1A6ASB0"/>
<dbReference type="InterPro" id="IPR011856">
    <property type="entry name" value="tRNA_endonuc-like_dom_sf"/>
</dbReference>
<reference evidence="3 4" key="1">
    <citation type="journal article" date="2012" name="Front. Microbiol.">
        <title>Draft Genome Sequence of the Virulent Strain 01-B526 of the Fish Pathogen Aeromonas salmonicida.</title>
        <authorList>
            <person name="Charette S.J."/>
            <person name="Brochu F."/>
            <person name="Boyle B."/>
            <person name="Filion G."/>
            <person name="Tanaka K.H."/>
            <person name="Derome N."/>
        </authorList>
    </citation>
    <scope>NUCLEOTIDE SEQUENCE [LARGE SCALE GENOMIC DNA]</scope>
    <source>
        <strain evidence="3 4">P11</strain>
    </source>
</reference>
<dbReference type="Pfam" id="PF08722">
    <property type="entry name" value="Tn7_TnsA-like_N"/>
    <property type="match status" value="1"/>
</dbReference>
<protein>
    <submittedName>
        <fullName evidence="3">Transposon Tn7 transposition protein TnsA</fullName>
    </submittedName>
</protein>
<dbReference type="Pfam" id="PF08721">
    <property type="entry name" value="Tn7_Tnp_TnsA_C"/>
    <property type="match status" value="1"/>
</dbReference>
<name>A0A1A6ASB0_9CLOT</name>
<dbReference type="EMBL" id="LROS01000022">
    <property type="protein sequence ID" value="OBR92966.1"/>
    <property type="molecule type" value="Genomic_DNA"/>
</dbReference>
<evidence type="ECO:0000259" key="2">
    <source>
        <dbReference type="Pfam" id="PF08722"/>
    </source>
</evidence>
<dbReference type="GO" id="GO:0003676">
    <property type="term" value="F:nucleic acid binding"/>
    <property type="evidence" value="ECO:0007669"/>
    <property type="project" value="InterPro"/>
</dbReference>
<evidence type="ECO:0000313" key="3">
    <source>
        <dbReference type="EMBL" id="OBR92966.1"/>
    </source>
</evidence>
<keyword evidence="4" id="KW-1185">Reference proteome</keyword>
<proteinExistence type="predicted"/>
<dbReference type="InterPro" id="IPR036388">
    <property type="entry name" value="WH-like_DNA-bd_sf"/>
</dbReference>
<organism evidence="3 4">
    <name type="scientific">Clostridium ragsdalei P11</name>
    <dbReference type="NCBI Taxonomy" id="1353534"/>
    <lineage>
        <taxon>Bacteria</taxon>
        <taxon>Bacillati</taxon>
        <taxon>Bacillota</taxon>
        <taxon>Clostridia</taxon>
        <taxon>Eubacteriales</taxon>
        <taxon>Clostridiaceae</taxon>
        <taxon>Clostridium</taxon>
    </lineage>
</organism>
<sequence length="279" mass="32432">MAKRTRKLNIDKLIKEGRGTGVGKAYKPWIKIQDVPSLGRSTRLKGIKTGRQHEFLSDMEKNYFYILEYSDLVTDIREQYPLLPIEETLTIANELGIEPPKNPKNGENIVMTTDFLVTKEVQGKTINIARTIKPKDMLMNKRVIEKFEIERVYWERRKIDWGIVTDQEIDKVLTKNISFFHGYYNIDELDSFADIDEAEFEDPILEYIKRIVDAKASVREVSSIFDKDMSLQKGTGIAIFKHLLAKKIIFTDLLEAININKKMEINLSENLLHKEFNIS</sequence>